<name>A0AAD8S1E4_LOLMU</name>
<dbReference type="GO" id="GO:0031347">
    <property type="term" value="P:regulation of defense response"/>
    <property type="evidence" value="ECO:0007669"/>
    <property type="project" value="TreeGrafter"/>
</dbReference>
<protein>
    <submittedName>
        <fullName evidence="2">Uncharacterized protein</fullName>
    </submittedName>
</protein>
<accession>A0AAD8S1E4</accession>
<evidence type="ECO:0000256" key="1">
    <source>
        <dbReference type="SAM" id="MobiDB-lite"/>
    </source>
</evidence>
<comment type="caution">
    <text evidence="2">The sequence shown here is derived from an EMBL/GenBank/DDBJ whole genome shotgun (WGS) entry which is preliminary data.</text>
</comment>
<dbReference type="Proteomes" id="UP001231189">
    <property type="component" value="Unassembled WGS sequence"/>
</dbReference>
<keyword evidence="3" id="KW-1185">Reference proteome</keyword>
<dbReference type="GO" id="GO:0009611">
    <property type="term" value="P:response to wounding"/>
    <property type="evidence" value="ECO:0007669"/>
    <property type="project" value="TreeGrafter"/>
</dbReference>
<reference evidence="2" key="1">
    <citation type="submission" date="2023-07" db="EMBL/GenBank/DDBJ databases">
        <title>A chromosome-level genome assembly of Lolium multiflorum.</title>
        <authorList>
            <person name="Chen Y."/>
            <person name="Copetti D."/>
            <person name="Kolliker R."/>
            <person name="Studer B."/>
        </authorList>
    </citation>
    <scope>NUCLEOTIDE SEQUENCE</scope>
    <source>
        <strain evidence="2">02402/16</strain>
        <tissue evidence="2">Leaf</tissue>
    </source>
</reference>
<evidence type="ECO:0000313" key="2">
    <source>
        <dbReference type="EMBL" id="KAK1643524.1"/>
    </source>
</evidence>
<dbReference type="PANTHER" id="PTHR33077">
    <property type="entry name" value="PROTEIN TIFY 4A-RELATED-RELATED"/>
    <property type="match status" value="1"/>
</dbReference>
<dbReference type="Pfam" id="PF09425">
    <property type="entry name" value="Jas_motif"/>
    <property type="match status" value="1"/>
</dbReference>
<feature type="region of interest" description="Disordered" evidence="1">
    <location>
        <begin position="124"/>
        <end position="144"/>
    </location>
</feature>
<dbReference type="InterPro" id="IPR040390">
    <property type="entry name" value="TIFY/JAZ"/>
</dbReference>
<organism evidence="2 3">
    <name type="scientific">Lolium multiflorum</name>
    <name type="common">Italian ryegrass</name>
    <name type="synonym">Lolium perenne subsp. multiflorum</name>
    <dbReference type="NCBI Taxonomy" id="4521"/>
    <lineage>
        <taxon>Eukaryota</taxon>
        <taxon>Viridiplantae</taxon>
        <taxon>Streptophyta</taxon>
        <taxon>Embryophyta</taxon>
        <taxon>Tracheophyta</taxon>
        <taxon>Spermatophyta</taxon>
        <taxon>Magnoliopsida</taxon>
        <taxon>Liliopsida</taxon>
        <taxon>Poales</taxon>
        <taxon>Poaceae</taxon>
        <taxon>BOP clade</taxon>
        <taxon>Pooideae</taxon>
        <taxon>Poodae</taxon>
        <taxon>Poeae</taxon>
        <taxon>Poeae Chloroplast Group 2 (Poeae type)</taxon>
        <taxon>Loliodinae</taxon>
        <taxon>Loliinae</taxon>
        <taxon>Lolium</taxon>
    </lineage>
</organism>
<dbReference type="EMBL" id="JAUUTY010000004">
    <property type="protein sequence ID" value="KAK1643524.1"/>
    <property type="molecule type" value="Genomic_DNA"/>
</dbReference>
<sequence>MAGGGLGASGADGLELSLRLGTPTPAPAPRKNLTIVYDRRVLGAVDVVELQAIAIISTASRETAGKKIAGAYDDGGIAHIDRLGNKWMPTPASPDQGGIFAPLPLLGDQAGLSMKRSLQRFLEKRKARTASPYDMHRPARPPRY</sequence>
<dbReference type="AlphaFoldDB" id="A0AAD8S1E4"/>
<dbReference type="PANTHER" id="PTHR33077:SF48">
    <property type="entry name" value="PROTEIN TIFY 5A"/>
    <property type="match status" value="1"/>
</dbReference>
<dbReference type="GO" id="GO:0005634">
    <property type="term" value="C:nucleus"/>
    <property type="evidence" value="ECO:0007669"/>
    <property type="project" value="TreeGrafter"/>
</dbReference>
<proteinExistence type="predicted"/>
<evidence type="ECO:0000313" key="3">
    <source>
        <dbReference type="Proteomes" id="UP001231189"/>
    </source>
</evidence>
<gene>
    <name evidence="2" type="ORF">QYE76_061329</name>
</gene>
<dbReference type="GO" id="GO:2000022">
    <property type="term" value="P:regulation of jasmonic acid mediated signaling pathway"/>
    <property type="evidence" value="ECO:0007669"/>
    <property type="project" value="TreeGrafter"/>
</dbReference>
<dbReference type="InterPro" id="IPR018467">
    <property type="entry name" value="CCT_CS"/>
</dbReference>